<feature type="region of interest" description="Disordered" evidence="4">
    <location>
        <begin position="447"/>
        <end position="517"/>
    </location>
</feature>
<evidence type="ECO:0000256" key="1">
    <source>
        <dbReference type="ARBA" id="ARBA00009995"/>
    </source>
</evidence>
<reference evidence="5 6" key="1">
    <citation type="submission" date="2019-09" db="EMBL/GenBank/DDBJ databases">
        <title>A chromosome-level genome assembly of the Chinese tupelo Nyssa sinensis.</title>
        <authorList>
            <person name="Yang X."/>
            <person name="Kang M."/>
            <person name="Yang Y."/>
            <person name="Xiong H."/>
            <person name="Wang M."/>
            <person name="Zhang Z."/>
            <person name="Wang Z."/>
            <person name="Wu H."/>
            <person name="Ma T."/>
            <person name="Liu J."/>
            <person name="Xi Z."/>
        </authorList>
    </citation>
    <scope>NUCLEOTIDE SEQUENCE [LARGE SCALE GENOMIC DNA]</scope>
    <source>
        <strain evidence="5">J267</strain>
        <tissue evidence="5">Leaf</tissue>
    </source>
</reference>
<feature type="compositionally biased region" description="Low complexity" evidence="4">
    <location>
        <begin position="478"/>
        <end position="487"/>
    </location>
</feature>
<dbReference type="AlphaFoldDB" id="A0A5J5BUH5"/>
<feature type="compositionally biased region" description="Pro residues" evidence="4">
    <location>
        <begin position="629"/>
        <end position="640"/>
    </location>
</feature>
<dbReference type="CDD" id="cd03784">
    <property type="entry name" value="GT1_Gtf-like"/>
    <property type="match status" value="1"/>
</dbReference>
<dbReference type="FunFam" id="3.40.50.2000:FF:000088">
    <property type="entry name" value="Glycosyltransferase"/>
    <property type="match status" value="1"/>
</dbReference>
<keyword evidence="6" id="KW-1185">Reference proteome</keyword>
<evidence type="ECO:0000256" key="4">
    <source>
        <dbReference type="SAM" id="MobiDB-lite"/>
    </source>
</evidence>
<dbReference type="Gene3D" id="3.40.50.2000">
    <property type="entry name" value="Glycogen Phosphorylase B"/>
    <property type="match status" value="2"/>
</dbReference>
<dbReference type="InterPro" id="IPR002213">
    <property type="entry name" value="UDP_glucos_trans"/>
</dbReference>
<feature type="region of interest" description="Disordered" evidence="4">
    <location>
        <begin position="618"/>
        <end position="680"/>
    </location>
</feature>
<dbReference type="GO" id="GO:0035251">
    <property type="term" value="F:UDP-glucosyltransferase activity"/>
    <property type="evidence" value="ECO:0007669"/>
    <property type="project" value="InterPro"/>
</dbReference>
<dbReference type="PANTHER" id="PTHR48049">
    <property type="entry name" value="GLYCOSYLTRANSFERASE"/>
    <property type="match status" value="1"/>
</dbReference>
<dbReference type="OrthoDB" id="5835829at2759"/>
<feature type="compositionally biased region" description="Basic and acidic residues" evidence="4">
    <location>
        <begin position="447"/>
        <end position="458"/>
    </location>
</feature>
<evidence type="ECO:0000256" key="2">
    <source>
        <dbReference type="ARBA" id="ARBA00022676"/>
    </source>
</evidence>
<dbReference type="SUPFAM" id="SSF53756">
    <property type="entry name" value="UDP-Glycosyltransferase/glycogen phosphorylase"/>
    <property type="match status" value="1"/>
</dbReference>
<evidence type="ECO:0000256" key="3">
    <source>
        <dbReference type="ARBA" id="ARBA00022679"/>
    </source>
</evidence>
<name>A0A5J5BUH5_9ASTE</name>
<evidence type="ECO:0008006" key="7">
    <source>
        <dbReference type="Google" id="ProtNLM"/>
    </source>
</evidence>
<dbReference type="FunFam" id="3.40.50.2000:FF:000037">
    <property type="entry name" value="Glycosyltransferase"/>
    <property type="match status" value="1"/>
</dbReference>
<dbReference type="PANTHER" id="PTHR48049:SF160">
    <property type="entry name" value="UDP-GLYCOSYLTRANSFERASE 91A1"/>
    <property type="match status" value="1"/>
</dbReference>
<keyword evidence="3" id="KW-0808">Transferase</keyword>
<feature type="compositionally biased region" description="Pro residues" evidence="4">
    <location>
        <begin position="495"/>
        <end position="513"/>
    </location>
</feature>
<accession>A0A5J5BUH5</accession>
<gene>
    <name evidence="5" type="ORF">F0562_003084</name>
</gene>
<dbReference type="Proteomes" id="UP000325577">
    <property type="component" value="Linkage Group LG1"/>
</dbReference>
<keyword evidence="2" id="KW-0328">Glycosyltransferase</keyword>
<feature type="compositionally biased region" description="Pro residues" evidence="4">
    <location>
        <begin position="662"/>
        <end position="672"/>
    </location>
</feature>
<comment type="similarity">
    <text evidence="1">Belongs to the UDP-glycosyltransferase family.</text>
</comment>
<dbReference type="EMBL" id="CM018032">
    <property type="protein sequence ID" value="KAA8546685.1"/>
    <property type="molecule type" value="Genomic_DNA"/>
</dbReference>
<dbReference type="InterPro" id="IPR050481">
    <property type="entry name" value="UDP-glycosyltransf_plant"/>
</dbReference>
<sequence length="680" mass="75348">MESMATLSAAEDRKLHIVMFPWLAFGHMIPYLELAKLIAHRGHKISFLSSPANIDRLPKLPPNLTPLINLVKLPLPHIDNLPENAEATIDLPYKTVKYLKLAYDGLQQPITHFLQASRPDWVLFDFAPYWLGPIAAELKISTSFFSIFIATVLVYAGPPAGMIDGQDGRSKPEDFTVTPNWVRFNSTVACPLYEILRTDFTVDDGHVSDLYRFGASIEGCDVVAVRTCSELEPECLQLLTELYRKPVIPVGLLPSTAYDAGDEDNDWRQIKEWLDKQAKGSLVYVAFGSEVKPNQTEITEIAHGLEQSELPFFWVLRKRRGLADTELIELPEGFEERTKGRGVVCTSWAPQLKILSHESVGGLLTHSGWSTAVEAIQFERALVLLPLLMDQGLHARLLEEKKLAYLIPRNERDGSFTRDSVANSLRLVMVAEEGKIYRDKVKEMRGLFGDRDRQDRVKPLQQKAPANSITTSTPPPHSRTSTKTTTADPHHHPPSDPPPSPPAPNPLPQPTEPQPNRSIIRLQPASHDSITSKSISTVAHPSITTADLKSVTTAPVAPRLSLPVISLFHLQSDPPAPLSSPSSPLPTFHRRTTTSHTTCRLYSIISVSIIFHHHLRPSRAPTADHHPPSTEPQPHPPSRSVPPSASLTTTANQRLHNHRPSLPSPPTHPSPPSTIITAPN</sequence>
<evidence type="ECO:0000313" key="5">
    <source>
        <dbReference type="EMBL" id="KAA8546685.1"/>
    </source>
</evidence>
<proteinExistence type="inferred from homology"/>
<evidence type="ECO:0000313" key="6">
    <source>
        <dbReference type="Proteomes" id="UP000325577"/>
    </source>
</evidence>
<organism evidence="5 6">
    <name type="scientific">Nyssa sinensis</name>
    <dbReference type="NCBI Taxonomy" id="561372"/>
    <lineage>
        <taxon>Eukaryota</taxon>
        <taxon>Viridiplantae</taxon>
        <taxon>Streptophyta</taxon>
        <taxon>Embryophyta</taxon>
        <taxon>Tracheophyta</taxon>
        <taxon>Spermatophyta</taxon>
        <taxon>Magnoliopsida</taxon>
        <taxon>eudicotyledons</taxon>
        <taxon>Gunneridae</taxon>
        <taxon>Pentapetalae</taxon>
        <taxon>asterids</taxon>
        <taxon>Cornales</taxon>
        <taxon>Nyssaceae</taxon>
        <taxon>Nyssa</taxon>
    </lineage>
</organism>
<dbReference type="Pfam" id="PF00201">
    <property type="entry name" value="UDPGT"/>
    <property type="match status" value="1"/>
</dbReference>
<protein>
    <recommendedName>
        <fullName evidence="7">UDP-glycosyltransferases domain-containing protein</fullName>
    </recommendedName>
</protein>